<accession>A0ABY4N7D8</accession>
<evidence type="ECO:0000313" key="3">
    <source>
        <dbReference type="EMBL" id="UQN29080.1"/>
    </source>
</evidence>
<feature type="transmembrane region" description="Helical" evidence="2">
    <location>
        <begin position="119"/>
        <end position="138"/>
    </location>
</feature>
<dbReference type="RefSeq" id="WP_249478242.1">
    <property type="nucleotide sequence ID" value="NZ_CP097218.1"/>
</dbReference>
<feature type="transmembrane region" description="Helical" evidence="2">
    <location>
        <begin position="97"/>
        <end position="113"/>
    </location>
</feature>
<keyword evidence="2" id="KW-0812">Transmembrane</keyword>
<dbReference type="Proteomes" id="UP001055868">
    <property type="component" value="Chromosome"/>
</dbReference>
<keyword evidence="2" id="KW-1133">Transmembrane helix</keyword>
<reference evidence="3" key="1">
    <citation type="submission" date="2022-05" db="EMBL/GenBank/DDBJ databases">
        <title>Genomic analysis of Brachybacterium sp. CBA3104.</title>
        <authorList>
            <person name="Roh S.W."/>
            <person name="Kim Y.B."/>
            <person name="Kim Y."/>
        </authorList>
    </citation>
    <scope>NUCLEOTIDE SEQUENCE</scope>
    <source>
        <strain evidence="3">CBA3104</strain>
    </source>
</reference>
<name>A0ABY4N7D8_9MICO</name>
<evidence type="ECO:0000256" key="1">
    <source>
        <dbReference type="SAM" id="MobiDB-lite"/>
    </source>
</evidence>
<gene>
    <name evidence="3" type="ORF">M4486_15830</name>
</gene>
<feature type="compositionally biased region" description="Basic and acidic residues" evidence="1">
    <location>
        <begin position="1"/>
        <end position="10"/>
    </location>
</feature>
<sequence>MSAGRKDASPRKPAASTATPRSEAPGRSLWPGQVLSSLLMAGGVLMPYAPWLISNGLARLLVMFALLAAGVLLYGIAIRRSDLPRTGTAPTPVASRMIFLGVIGLTLLSSLVIESIHAPLWIPLLVVVAALLFLAFHLDARSRTQR</sequence>
<feature type="transmembrane region" description="Helical" evidence="2">
    <location>
        <begin position="29"/>
        <end position="51"/>
    </location>
</feature>
<proteinExistence type="predicted"/>
<protein>
    <submittedName>
        <fullName evidence="3">Uncharacterized protein</fullName>
    </submittedName>
</protein>
<keyword evidence="4" id="KW-1185">Reference proteome</keyword>
<evidence type="ECO:0000313" key="4">
    <source>
        <dbReference type="Proteomes" id="UP001055868"/>
    </source>
</evidence>
<feature type="transmembrane region" description="Helical" evidence="2">
    <location>
        <begin position="57"/>
        <end position="76"/>
    </location>
</feature>
<dbReference type="EMBL" id="CP097218">
    <property type="protein sequence ID" value="UQN29080.1"/>
    <property type="molecule type" value="Genomic_DNA"/>
</dbReference>
<feature type="region of interest" description="Disordered" evidence="1">
    <location>
        <begin position="1"/>
        <end position="27"/>
    </location>
</feature>
<organism evidence="3 4">
    <name type="scientific">Brachybacterium kimchii</name>
    <dbReference type="NCBI Taxonomy" id="2942909"/>
    <lineage>
        <taxon>Bacteria</taxon>
        <taxon>Bacillati</taxon>
        <taxon>Actinomycetota</taxon>
        <taxon>Actinomycetes</taxon>
        <taxon>Micrococcales</taxon>
        <taxon>Dermabacteraceae</taxon>
        <taxon>Brachybacterium</taxon>
    </lineage>
</organism>
<keyword evidence="2" id="KW-0472">Membrane</keyword>
<evidence type="ECO:0000256" key="2">
    <source>
        <dbReference type="SAM" id="Phobius"/>
    </source>
</evidence>